<dbReference type="Gene3D" id="3.65.10.10">
    <property type="entry name" value="Enolpyruvate transferase domain"/>
    <property type="match status" value="2"/>
</dbReference>
<comment type="pathway">
    <text evidence="2">Cell wall biogenesis; peptidoglycan biosynthesis.</text>
</comment>
<evidence type="ECO:0000256" key="13">
    <source>
        <dbReference type="ARBA" id="ARBA00042443"/>
    </source>
</evidence>
<dbReference type="EC" id="2.5.1.7" evidence="11"/>
<comment type="caution">
    <text evidence="17">The sequence shown here is derived from an EMBL/GenBank/DDBJ whole genome shotgun (WGS) entry which is preliminary data.</text>
</comment>
<comment type="subcellular location">
    <subcellularLocation>
        <location evidence="1">Cytoplasm</location>
    </subcellularLocation>
</comment>
<dbReference type="GO" id="GO:0008760">
    <property type="term" value="F:UDP-N-acetylglucosamine 1-carboxyvinyltransferase activity"/>
    <property type="evidence" value="ECO:0007669"/>
    <property type="project" value="UniProtKB-EC"/>
</dbReference>
<keyword evidence="7" id="KW-0573">Peptidoglycan synthesis</keyword>
<evidence type="ECO:0000256" key="1">
    <source>
        <dbReference type="ARBA" id="ARBA00004496"/>
    </source>
</evidence>
<evidence type="ECO:0000256" key="11">
    <source>
        <dbReference type="ARBA" id="ARBA00039108"/>
    </source>
</evidence>
<keyword evidence="9" id="KW-0961">Cell wall biogenesis/degradation</keyword>
<dbReference type="GO" id="GO:0051301">
    <property type="term" value="P:cell division"/>
    <property type="evidence" value="ECO:0007669"/>
    <property type="project" value="UniProtKB-KW"/>
</dbReference>
<keyword evidence="5 17" id="KW-0808">Transferase</keyword>
<dbReference type="InterPro" id="IPR001986">
    <property type="entry name" value="Enolpyruvate_Tfrase_dom"/>
</dbReference>
<evidence type="ECO:0000256" key="2">
    <source>
        <dbReference type="ARBA" id="ARBA00004752"/>
    </source>
</evidence>
<dbReference type="PANTHER" id="PTHR43783">
    <property type="entry name" value="UDP-N-ACETYLGLUCOSAMINE 1-CARBOXYVINYLTRANSFERASE"/>
    <property type="match status" value="1"/>
</dbReference>
<dbReference type="GO" id="GO:0071555">
    <property type="term" value="P:cell wall organization"/>
    <property type="evidence" value="ECO:0007669"/>
    <property type="project" value="UniProtKB-KW"/>
</dbReference>
<dbReference type="AlphaFoldDB" id="K1YBF6"/>
<dbReference type="GO" id="GO:0005737">
    <property type="term" value="C:cytoplasm"/>
    <property type="evidence" value="ECO:0007669"/>
    <property type="project" value="UniProtKB-SubCell"/>
</dbReference>
<comment type="similarity">
    <text evidence="10">Belongs to the EPSP synthase family. MurA subfamily.</text>
</comment>
<name>K1YBF6_9BACT</name>
<keyword evidence="4" id="KW-0132">Cell division</keyword>
<evidence type="ECO:0000313" key="17">
    <source>
        <dbReference type="EMBL" id="EKD29653.1"/>
    </source>
</evidence>
<sequence length="537" mass="60482">MDPSIGKIIIRHINRSSVIVIGNDFHIILPPESIISSGIQQSFFVESSFFKTSCDFIDSRQGITGIGEIHPYMSMIYYSRYPFKYISCAIPSIMWYIEFRRVIGIMDGFIHGGKWWGIKTTVREYGVIIFPFLLWANNFLQIKIEFFEFIDMLTASYFFIIQNTMLKIKWGQHLSGTVEISGSKNASLPIIAASLLLDEVTLKNVPRIGDIFSFLEIIRSLGVVAEFESNTLHMNMRPMNTSEMDPELVQKFRASILTLAPLLHKFGSINIPYPGGCNIGKRPIDEHINGLKEIGYTSTDKLDSIHLSGKAESGEKHLYAGFMVTATENLITANVRRSGKTFIHLSAIEPHVINLVDFLKKAGANIVVHYDHTIEITGVDSLQEHVEFSITHDYIEAGTFIIFGALASEKYIDIHHACINILTSFIGKCREAGVRMEDLGNDTLRVYRSTNLHAVKFQTNVFPGFPTDLQSIFSILLTQAEGISRVQEIMFEGRLNYLVEIEKMKGHPAILNPHEALIFGKTELRGTTVSSWDLRAG</sequence>
<evidence type="ECO:0000256" key="14">
    <source>
        <dbReference type="ARBA" id="ARBA00042842"/>
    </source>
</evidence>
<evidence type="ECO:0000256" key="3">
    <source>
        <dbReference type="ARBA" id="ARBA00022490"/>
    </source>
</evidence>
<evidence type="ECO:0000256" key="5">
    <source>
        <dbReference type="ARBA" id="ARBA00022679"/>
    </source>
</evidence>
<evidence type="ECO:0000256" key="4">
    <source>
        <dbReference type="ARBA" id="ARBA00022618"/>
    </source>
</evidence>
<evidence type="ECO:0000256" key="6">
    <source>
        <dbReference type="ARBA" id="ARBA00022960"/>
    </source>
</evidence>
<dbReference type="InterPro" id="IPR050068">
    <property type="entry name" value="MurA_subfamily"/>
</dbReference>
<keyword evidence="6" id="KW-0133">Cell shape</keyword>
<dbReference type="Pfam" id="PF00275">
    <property type="entry name" value="EPSP_synthase"/>
    <property type="match status" value="1"/>
</dbReference>
<keyword evidence="3" id="KW-0963">Cytoplasm</keyword>
<gene>
    <name evidence="17" type="ORF">ACD_78C00321G0001</name>
</gene>
<evidence type="ECO:0000256" key="7">
    <source>
        <dbReference type="ARBA" id="ARBA00022984"/>
    </source>
</evidence>
<dbReference type="InterPro" id="IPR013792">
    <property type="entry name" value="RNA3'P_cycl/enolpyr_Trfase_a/b"/>
</dbReference>
<accession>K1YBF6</accession>
<evidence type="ECO:0000259" key="16">
    <source>
        <dbReference type="Pfam" id="PF00275"/>
    </source>
</evidence>
<evidence type="ECO:0000256" key="10">
    <source>
        <dbReference type="ARBA" id="ARBA00038367"/>
    </source>
</evidence>
<dbReference type="SUPFAM" id="SSF55205">
    <property type="entry name" value="EPT/RTPC-like"/>
    <property type="match status" value="1"/>
</dbReference>
<protein>
    <recommendedName>
        <fullName evidence="12">UDP-N-acetylglucosamine 1-carboxyvinyltransferase</fullName>
        <ecNumber evidence="11">2.5.1.7</ecNumber>
    </recommendedName>
    <alternativeName>
        <fullName evidence="13">Enoylpyruvate transferase</fullName>
    </alternativeName>
    <alternativeName>
        <fullName evidence="14">UDP-N-acetylglucosamine enolpyruvyl transferase</fullName>
    </alternativeName>
</protein>
<feature type="domain" description="Enolpyruvate transferase" evidence="16">
    <location>
        <begin position="171"/>
        <end position="537"/>
    </location>
</feature>
<feature type="non-terminal residue" evidence="17">
    <location>
        <position position="537"/>
    </location>
</feature>
<proteinExistence type="inferred from homology"/>
<evidence type="ECO:0000256" key="8">
    <source>
        <dbReference type="ARBA" id="ARBA00023306"/>
    </source>
</evidence>
<dbReference type="EMBL" id="AMFJ01034321">
    <property type="protein sequence ID" value="EKD29653.1"/>
    <property type="molecule type" value="Genomic_DNA"/>
</dbReference>
<dbReference type="GO" id="GO:0008360">
    <property type="term" value="P:regulation of cell shape"/>
    <property type="evidence" value="ECO:0007669"/>
    <property type="project" value="UniProtKB-KW"/>
</dbReference>
<dbReference type="GO" id="GO:0009252">
    <property type="term" value="P:peptidoglycan biosynthetic process"/>
    <property type="evidence" value="ECO:0007669"/>
    <property type="project" value="UniProtKB-KW"/>
</dbReference>
<comment type="catalytic activity">
    <reaction evidence="15">
        <text>phosphoenolpyruvate + UDP-N-acetyl-alpha-D-glucosamine = UDP-N-acetyl-3-O-(1-carboxyvinyl)-alpha-D-glucosamine + phosphate</text>
        <dbReference type="Rhea" id="RHEA:18681"/>
        <dbReference type="ChEBI" id="CHEBI:43474"/>
        <dbReference type="ChEBI" id="CHEBI:57705"/>
        <dbReference type="ChEBI" id="CHEBI:58702"/>
        <dbReference type="ChEBI" id="CHEBI:68483"/>
        <dbReference type="EC" id="2.5.1.7"/>
    </reaction>
</comment>
<reference evidence="17" key="1">
    <citation type="journal article" date="2012" name="Science">
        <title>Fermentation, hydrogen, and sulfur metabolism in multiple uncultivated bacterial phyla.</title>
        <authorList>
            <person name="Wrighton K.C."/>
            <person name="Thomas B.C."/>
            <person name="Sharon I."/>
            <person name="Miller C.S."/>
            <person name="Castelle C.J."/>
            <person name="VerBerkmoes N.C."/>
            <person name="Wilkins M.J."/>
            <person name="Hettich R.L."/>
            <person name="Lipton M.S."/>
            <person name="Williams K.H."/>
            <person name="Long P.E."/>
            <person name="Banfield J.F."/>
        </authorList>
    </citation>
    <scope>NUCLEOTIDE SEQUENCE [LARGE SCALE GENOMIC DNA]</scope>
</reference>
<evidence type="ECO:0000256" key="15">
    <source>
        <dbReference type="ARBA" id="ARBA00047527"/>
    </source>
</evidence>
<organism evidence="17">
    <name type="scientific">uncultured bacterium</name>
    <name type="common">gcode 4</name>
    <dbReference type="NCBI Taxonomy" id="1234023"/>
    <lineage>
        <taxon>Bacteria</taxon>
        <taxon>environmental samples</taxon>
    </lineage>
</organism>
<keyword evidence="8" id="KW-0131">Cell cycle</keyword>
<dbReference type="NCBIfam" id="NF006873">
    <property type="entry name" value="PRK09369.1"/>
    <property type="match status" value="1"/>
</dbReference>
<dbReference type="PANTHER" id="PTHR43783:SF1">
    <property type="entry name" value="UDP-N-ACETYLGLUCOSAMINE 1-CARBOXYVINYLTRANSFERASE"/>
    <property type="match status" value="1"/>
</dbReference>
<evidence type="ECO:0000256" key="9">
    <source>
        <dbReference type="ARBA" id="ARBA00023316"/>
    </source>
</evidence>
<dbReference type="InterPro" id="IPR036968">
    <property type="entry name" value="Enolpyruvate_Tfrase_sf"/>
</dbReference>
<evidence type="ECO:0000256" key="12">
    <source>
        <dbReference type="ARBA" id="ARBA00039754"/>
    </source>
</evidence>